<keyword evidence="1" id="KW-0812">Transmembrane</keyword>
<evidence type="ECO:0000256" key="1">
    <source>
        <dbReference type="SAM" id="Phobius"/>
    </source>
</evidence>
<keyword evidence="1" id="KW-0472">Membrane</keyword>
<evidence type="ECO:0000313" key="2">
    <source>
        <dbReference type="EMBL" id="KAK7347037.1"/>
    </source>
</evidence>
<gene>
    <name evidence="2" type="ORF">VNO80_21562</name>
</gene>
<dbReference type="Proteomes" id="UP001374584">
    <property type="component" value="Unassembled WGS sequence"/>
</dbReference>
<name>A0AAN9M3B8_PHACN</name>
<feature type="transmembrane region" description="Helical" evidence="1">
    <location>
        <begin position="222"/>
        <end position="243"/>
    </location>
</feature>
<proteinExistence type="predicted"/>
<feature type="transmembrane region" description="Helical" evidence="1">
    <location>
        <begin position="179"/>
        <end position="202"/>
    </location>
</feature>
<accession>A0AAN9M3B8</accession>
<evidence type="ECO:0000313" key="3">
    <source>
        <dbReference type="Proteomes" id="UP001374584"/>
    </source>
</evidence>
<comment type="caution">
    <text evidence="2">The sequence shown here is derived from an EMBL/GenBank/DDBJ whole genome shotgun (WGS) entry which is preliminary data.</text>
</comment>
<dbReference type="AlphaFoldDB" id="A0AAN9M3B8"/>
<keyword evidence="1" id="KW-1133">Transmembrane helix</keyword>
<dbReference type="PANTHER" id="PTHR48223:SF1">
    <property type="entry name" value="ABC TRANSMEMBRANE TYPE-1 DOMAIN-CONTAINING PROTEIN"/>
    <property type="match status" value="1"/>
</dbReference>
<organism evidence="2 3">
    <name type="scientific">Phaseolus coccineus</name>
    <name type="common">Scarlet runner bean</name>
    <name type="synonym">Phaseolus multiflorus</name>
    <dbReference type="NCBI Taxonomy" id="3886"/>
    <lineage>
        <taxon>Eukaryota</taxon>
        <taxon>Viridiplantae</taxon>
        <taxon>Streptophyta</taxon>
        <taxon>Embryophyta</taxon>
        <taxon>Tracheophyta</taxon>
        <taxon>Spermatophyta</taxon>
        <taxon>Magnoliopsida</taxon>
        <taxon>eudicotyledons</taxon>
        <taxon>Gunneridae</taxon>
        <taxon>Pentapetalae</taxon>
        <taxon>rosids</taxon>
        <taxon>fabids</taxon>
        <taxon>Fabales</taxon>
        <taxon>Fabaceae</taxon>
        <taxon>Papilionoideae</taxon>
        <taxon>50 kb inversion clade</taxon>
        <taxon>NPAAA clade</taxon>
        <taxon>indigoferoid/millettioid clade</taxon>
        <taxon>Phaseoleae</taxon>
        <taxon>Phaseolus</taxon>
    </lineage>
</organism>
<protein>
    <submittedName>
        <fullName evidence="2">Uncharacterized protein</fullName>
    </submittedName>
</protein>
<dbReference type="EMBL" id="JAYMYR010000008">
    <property type="protein sequence ID" value="KAK7347037.1"/>
    <property type="molecule type" value="Genomic_DNA"/>
</dbReference>
<dbReference type="PANTHER" id="PTHR48223">
    <property type="entry name" value="DEFECTIVE 2759, PUTATIVE ISOFORM 1-RELATED"/>
    <property type="match status" value="1"/>
</dbReference>
<reference evidence="2 3" key="1">
    <citation type="submission" date="2024-01" db="EMBL/GenBank/DDBJ databases">
        <title>The genomes of 5 underutilized Papilionoideae crops provide insights into root nodulation and disease resistanc.</title>
        <authorList>
            <person name="Jiang F."/>
        </authorList>
    </citation>
    <scope>NUCLEOTIDE SEQUENCE [LARGE SCALE GENOMIC DNA]</scope>
    <source>
        <strain evidence="2">JINMINGXINNONG_FW02</strain>
        <tissue evidence="2">Leaves</tissue>
    </source>
</reference>
<keyword evidence="3" id="KW-1185">Reference proteome</keyword>
<sequence length="334" mass="37645">MACVAHQQQGLFVAFSSRHLLWSKRLKLKQCLSKCHLIGRADWHYILSVGPPHICGSKLNPLKISGFQGSAKSDDSVTSANGLQVPYPKTSVRLDENGEVKSESPKANNFPLSCASEANENLAVSSGIHKLLKKWHIMLHTLPPNQGEEEILGEPPPYVLPNSLQGTQKTVKGQSLKAAWSYFLALDATINIPFLIFAPFYLAVNAVYGAEVSKDLTPLWVLGPLIVTLFIMMGRWLCALYVFSFKQTIKVIKNLPSYFMLAYSYVFCGKLKGDIDAHILQPTLSITNTDYKQLGRKELKELSEWIMEKYLDFVESIWPYYCRTIRFLKRANLI</sequence>